<proteinExistence type="predicted"/>
<evidence type="ECO:0000313" key="2">
    <source>
        <dbReference type="Proteomes" id="UP000238836"/>
    </source>
</evidence>
<keyword evidence="2" id="KW-1185">Reference proteome</keyword>
<dbReference type="EMBL" id="PVTZ01000002">
    <property type="protein sequence ID" value="PRZ16564.1"/>
    <property type="molecule type" value="Genomic_DNA"/>
</dbReference>
<organism evidence="1 2">
    <name type="scientific">Laceyella sediminis</name>
    <dbReference type="NCBI Taxonomy" id="573074"/>
    <lineage>
        <taxon>Bacteria</taxon>
        <taxon>Bacillati</taxon>
        <taxon>Bacillota</taxon>
        <taxon>Bacilli</taxon>
        <taxon>Bacillales</taxon>
        <taxon>Thermoactinomycetaceae</taxon>
        <taxon>Laceyella</taxon>
    </lineage>
</organism>
<dbReference type="Proteomes" id="UP000238836">
    <property type="component" value="Unassembled WGS sequence"/>
</dbReference>
<reference evidence="1 2" key="1">
    <citation type="submission" date="2018-03" db="EMBL/GenBank/DDBJ databases">
        <title>Genomic Encyclopedia of Archaeal and Bacterial Type Strains, Phase II (KMG-II): from individual species to whole genera.</title>
        <authorList>
            <person name="Goeker M."/>
        </authorList>
    </citation>
    <scope>NUCLEOTIDE SEQUENCE [LARGE SCALE GENOMIC DNA]</scope>
    <source>
        <strain evidence="1 2">RHA1</strain>
    </source>
</reference>
<comment type="caution">
    <text evidence="1">The sequence shown here is derived from an EMBL/GenBank/DDBJ whole genome shotgun (WGS) entry which is preliminary data.</text>
</comment>
<name>A0ABX5ESL1_9BACL</name>
<gene>
    <name evidence="1" type="ORF">CLV36_102275</name>
</gene>
<protein>
    <submittedName>
        <fullName evidence="1">Uncharacterized protein</fullName>
    </submittedName>
</protein>
<sequence>MWWRVKEKTCESTAIVGVAKNAGKTTVLSAFMEQWSLCGPLGVCSIGIDGEERDAWSGRPKPQLKIPEGVWVATTGAIIDQKPGHFAVWEGTGITTTLGEVWIAQTTRPTQVKLAGVHTREEAHRVIDGLQRAGVRRVVVDGAYDRRMAASPWVTDSVILVVGASLGASMSALVSKTAEWLRLFSLPVCPEPDREALTPLLVHRGVYRKREGTWKSCAALTLMEQEALNTEILKAEAVALSGALTDRMLRHMMQQGCYPRLIVSDWTRIFADPVLLRRYLERGGRIETVRSAVLRGVAVNPVSPEGHVFPPQELKARVAELCKPVPVFDVWRDPLEEGGDRDPLG</sequence>
<evidence type="ECO:0000313" key="1">
    <source>
        <dbReference type="EMBL" id="PRZ16564.1"/>
    </source>
</evidence>
<accession>A0ABX5ESL1</accession>